<dbReference type="Pfam" id="PF13676">
    <property type="entry name" value="TIR_2"/>
    <property type="match status" value="1"/>
</dbReference>
<dbReference type="SUPFAM" id="SSF52200">
    <property type="entry name" value="Toll/Interleukin receptor TIR domain"/>
    <property type="match status" value="1"/>
</dbReference>
<accession>A0A814TWF6</accession>
<feature type="domain" description="TIR" evidence="1">
    <location>
        <begin position="6"/>
        <end position="126"/>
    </location>
</feature>
<dbReference type="EMBL" id="CAJNOQ010007411">
    <property type="protein sequence ID" value="CAF1167724.1"/>
    <property type="molecule type" value="Genomic_DNA"/>
</dbReference>
<dbReference type="PANTHER" id="PTHR46270:SF2">
    <property type="entry name" value="TIR DOMAIN-CONTAINING PROTEIN"/>
    <property type="match status" value="1"/>
</dbReference>
<dbReference type="Proteomes" id="UP000663829">
    <property type="component" value="Unassembled WGS sequence"/>
</dbReference>
<evidence type="ECO:0000259" key="1">
    <source>
        <dbReference type="Pfam" id="PF13676"/>
    </source>
</evidence>
<name>A0A814TWF6_9BILA</name>
<reference evidence="2" key="1">
    <citation type="submission" date="2021-02" db="EMBL/GenBank/DDBJ databases">
        <authorList>
            <person name="Nowell W R."/>
        </authorList>
    </citation>
    <scope>NUCLEOTIDE SEQUENCE</scope>
</reference>
<organism evidence="2 4">
    <name type="scientific">Didymodactylos carnosus</name>
    <dbReference type="NCBI Taxonomy" id="1234261"/>
    <lineage>
        <taxon>Eukaryota</taxon>
        <taxon>Metazoa</taxon>
        <taxon>Spiralia</taxon>
        <taxon>Gnathifera</taxon>
        <taxon>Rotifera</taxon>
        <taxon>Eurotatoria</taxon>
        <taxon>Bdelloidea</taxon>
        <taxon>Philodinida</taxon>
        <taxon>Philodinidae</taxon>
        <taxon>Didymodactylos</taxon>
    </lineage>
</organism>
<evidence type="ECO:0000313" key="2">
    <source>
        <dbReference type="EMBL" id="CAF1167724.1"/>
    </source>
</evidence>
<evidence type="ECO:0000313" key="4">
    <source>
        <dbReference type="Proteomes" id="UP000663829"/>
    </source>
</evidence>
<dbReference type="Proteomes" id="UP000681722">
    <property type="component" value="Unassembled WGS sequence"/>
</dbReference>
<proteinExistence type="predicted"/>
<dbReference type="Gene3D" id="3.40.50.10140">
    <property type="entry name" value="Toll/interleukin-1 receptor homology (TIR) domain"/>
    <property type="match status" value="1"/>
</dbReference>
<keyword evidence="4" id="KW-1185">Reference proteome</keyword>
<dbReference type="EMBL" id="CAJOBC010007410">
    <property type="protein sequence ID" value="CAF3931355.1"/>
    <property type="molecule type" value="Genomic_DNA"/>
</dbReference>
<sequence>MSGKHIMLSYQRDNQELVGQVFDKLIAQNIEVWMDIRGGMRPNMWQALAEGIENAAAICCFLTPRYQTSEYCLRELQYAIDQKVLVIPCRLCSNWKPTGALGFLTAGLLWIDFRDKAEHPIDTAIRELIDHVQMHVYDREPVFFPGMLIHRVKT</sequence>
<dbReference type="GO" id="GO:0007165">
    <property type="term" value="P:signal transduction"/>
    <property type="evidence" value="ECO:0007669"/>
    <property type="project" value="InterPro"/>
</dbReference>
<evidence type="ECO:0000313" key="3">
    <source>
        <dbReference type="EMBL" id="CAF3931355.1"/>
    </source>
</evidence>
<dbReference type="AlphaFoldDB" id="A0A814TWF6"/>
<dbReference type="InterPro" id="IPR000157">
    <property type="entry name" value="TIR_dom"/>
</dbReference>
<comment type="caution">
    <text evidence="2">The sequence shown here is derived from an EMBL/GenBank/DDBJ whole genome shotgun (WGS) entry which is preliminary data.</text>
</comment>
<dbReference type="InterPro" id="IPR035897">
    <property type="entry name" value="Toll_tir_struct_dom_sf"/>
</dbReference>
<dbReference type="PANTHER" id="PTHR46270">
    <property type="entry name" value="ARMADILLO-TYPE FOLD-RELATED"/>
    <property type="match status" value="1"/>
</dbReference>
<gene>
    <name evidence="2" type="ORF">GPM918_LOCUS22015</name>
    <name evidence="3" type="ORF">SRO942_LOCUS22011</name>
</gene>
<protein>
    <recommendedName>
        <fullName evidence="1">TIR domain-containing protein</fullName>
    </recommendedName>
</protein>
<dbReference type="OrthoDB" id="2148946at2759"/>